<dbReference type="GO" id="GO:0006813">
    <property type="term" value="P:potassium ion transport"/>
    <property type="evidence" value="ECO:0007669"/>
    <property type="project" value="InterPro"/>
</dbReference>
<comment type="caution">
    <text evidence="5">The sequence shown here is derived from an EMBL/GenBank/DDBJ whole genome shotgun (WGS) entry which is preliminary data.</text>
</comment>
<name>A0AA41X7E9_9BACI</name>
<dbReference type="EMBL" id="JANCLT010000002">
    <property type="protein sequence ID" value="MCP8968014.1"/>
    <property type="molecule type" value="Genomic_DNA"/>
</dbReference>
<dbReference type="PROSITE" id="PS51201">
    <property type="entry name" value="RCK_N"/>
    <property type="match status" value="1"/>
</dbReference>
<evidence type="ECO:0000313" key="5">
    <source>
        <dbReference type="EMBL" id="MCP8968014.1"/>
    </source>
</evidence>
<feature type="transmembrane region" description="Helical" evidence="2">
    <location>
        <begin position="7"/>
        <end position="27"/>
    </location>
</feature>
<keyword evidence="5" id="KW-0813">Transport</keyword>
<sequence length="330" mass="36241">MYASKQLGIAVLSMLAVIIVGTFGFMWLEEIDLFHSLWMTVITVLTVGYGDAIPITRGGRIFALLIIPMGIGIATYAIGAVTALIIEGNIFQAVGRRRMEKQIARLQDHIIVCGYGRVGAQVVQELQQKDIPLVVIDKELSLLEGEGIPFIEGDATEDEVLQRAGITRAAGLVAALPQDAQNVFITLTARGMQPDIQIVARAERTNSEEKLRRAGADKVINPASIAGRRIAMDIVKPLSVSYVDTILYDNEDVFGIEEIQLSEGAALIGKTLRENDLRGRFHVTVLAILRGGQVRHNPAGEEMLHERDMIIVFGPMEQLRQLEKACQMTE</sequence>
<dbReference type="SUPFAM" id="SSF116726">
    <property type="entry name" value="TrkA C-terminal domain-like"/>
    <property type="match status" value="1"/>
</dbReference>
<dbReference type="InterPro" id="IPR036721">
    <property type="entry name" value="RCK_C_sf"/>
</dbReference>
<dbReference type="Gene3D" id="3.30.70.1450">
    <property type="entry name" value="Regulator of K+ conductance, C-terminal domain"/>
    <property type="match status" value="1"/>
</dbReference>
<dbReference type="AlphaFoldDB" id="A0AA41X7E9"/>
<reference evidence="5" key="1">
    <citation type="submission" date="2022-07" db="EMBL/GenBank/DDBJ databases">
        <authorList>
            <person name="Li W.-J."/>
            <person name="Deng Q.-Q."/>
        </authorList>
    </citation>
    <scope>NUCLEOTIDE SEQUENCE</scope>
    <source>
        <strain evidence="5">SYSU M60031</strain>
    </source>
</reference>
<evidence type="ECO:0000256" key="1">
    <source>
        <dbReference type="ARBA" id="ARBA00004651"/>
    </source>
</evidence>
<dbReference type="Pfam" id="PF02254">
    <property type="entry name" value="TrkA_N"/>
    <property type="match status" value="1"/>
</dbReference>
<dbReference type="GO" id="GO:0008324">
    <property type="term" value="F:monoatomic cation transmembrane transporter activity"/>
    <property type="evidence" value="ECO:0007669"/>
    <property type="project" value="InterPro"/>
</dbReference>
<dbReference type="GO" id="GO:0005886">
    <property type="term" value="C:plasma membrane"/>
    <property type="evidence" value="ECO:0007669"/>
    <property type="project" value="UniProtKB-SubCell"/>
</dbReference>
<feature type="transmembrane region" description="Helical" evidence="2">
    <location>
        <begin position="62"/>
        <end position="86"/>
    </location>
</feature>
<keyword evidence="5" id="KW-0407">Ion channel</keyword>
<feature type="domain" description="RCK C-terminal" evidence="4">
    <location>
        <begin position="244"/>
        <end position="328"/>
    </location>
</feature>
<dbReference type="PANTHER" id="PTHR43833:SF9">
    <property type="entry name" value="POTASSIUM CHANNEL PROTEIN YUGO-RELATED"/>
    <property type="match status" value="1"/>
</dbReference>
<proteinExistence type="predicted"/>
<evidence type="ECO:0000259" key="4">
    <source>
        <dbReference type="PROSITE" id="PS51202"/>
    </source>
</evidence>
<feature type="transmembrane region" description="Helical" evidence="2">
    <location>
        <begin position="33"/>
        <end position="50"/>
    </location>
</feature>
<keyword evidence="5" id="KW-0406">Ion transport</keyword>
<protein>
    <submittedName>
        <fullName evidence="5">Potassium channel protein</fullName>
    </submittedName>
</protein>
<dbReference type="Pfam" id="PF07885">
    <property type="entry name" value="Ion_trans_2"/>
    <property type="match status" value="1"/>
</dbReference>
<dbReference type="PANTHER" id="PTHR43833">
    <property type="entry name" value="POTASSIUM CHANNEL PROTEIN 2-RELATED-RELATED"/>
    <property type="match status" value="1"/>
</dbReference>
<dbReference type="InterPro" id="IPR003148">
    <property type="entry name" value="RCK_N"/>
</dbReference>
<keyword evidence="6" id="KW-1185">Reference proteome</keyword>
<feature type="domain" description="RCK N-terminal" evidence="3">
    <location>
        <begin position="107"/>
        <end position="220"/>
    </location>
</feature>
<dbReference type="InterPro" id="IPR006037">
    <property type="entry name" value="RCK_C"/>
</dbReference>
<dbReference type="Gene3D" id="1.10.287.70">
    <property type="match status" value="1"/>
</dbReference>
<organism evidence="5 6">
    <name type="scientific">Ectobacillus ponti</name>
    <dbReference type="NCBI Taxonomy" id="2961894"/>
    <lineage>
        <taxon>Bacteria</taxon>
        <taxon>Bacillati</taxon>
        <taxon>Bacillota</taxon>
        <taxon>Bacilli</taxon>
        <taxon>Bacillales</taxon>
        <taxon>Bacillaceae</taxon>
        <taxon>Ectobacillus</taxon>
    </lineage>
</organism>
<dbReference type="PROSITE" id="PS51202">
    <property type="entry name" value="RCK_C"/>
    <property type="match status" value="1"/>
</dbReference>
<dbReference type="RefSeq" id="WP_254757916.1">
    <property type="nucleotide sequence ID" value="NZ_JANCLT010000002.1"/>
</dbReference>
<accession>A0AA41X7E9</accession>
<dbReference type="InterPro" id="IPR050721">
    <property type="entry name" value="Trk_Ktr_HKT_K-transport"/>
</dbReference>
<dbReference type="Gene3D" id="3.40.50.720">
    <property type="entry name" value="NAD(P)-binding Rossmann-like Domain"/>
    <property type="match status" value="1"/>
</dbReference>
<keyword evidence="2" id="KW-0812">Transmembrane</keyword>
<keyword evidence="2" id="KW-0472">Membrane</keyword>
<dbReference type="Pfam" id="PF02080">
    <property type="entry name" value="TrkA_C"/>
    <property type="match status" value="1"/>
</dbReference>
<keyword evidence="2" id="KW-1133">Transmembrane helix</keyword>
<dbReference type="InterPro" id="IPR013099">
    <property type="entry name" value="K_chnl_dom"/>
</dbReference>
<dbReference type="Proteomes" id="UP001156102">
    <property type="component" value="Unassembled WGS sequence"/>
</dbReference>
<evidence type="ECO:0000259" key="3">
    <source>
        <dbReference type="PROSITE" id="PS51201"/>
    </source>
</evidence>
<evidence type="ECO:0000313" key="6">
    <source>
        <dbReference type="Proteomes" id="UP001156102"/>
    </source>
</evidence>
<gene>
    <name evidence="5" type="ORF">NK662_05605</name>
</gene>
<evidence type="ECO:0000256" key="2">
    <source>
        <dbReference type="SAM" id="Phobius"/>
    </source>
</evidence>
<dbReference type="SUPFAM" id="SSF81324">
    <property type="entry name" value="Voltage-gated potassium channels"/>
    <property type="match status" value="1"/>
</dbReference>
<comment type="subcellular location">
    <subcellularLocation>
        <location evidence="1">Cell membrane</location>
        <topology evidence="1">Multi-pass membrane protein</topology>
    </subcellularLocation>
</comment>
<dbReference type="InterPro" id="IPR036291">
    <property type="entry name" value="NAD(P)-bd_dom_sf"/>
</dbReference>
<dbReference type="SUPFAM" id="SSF51735">
    <property type="entry name" value="NAD(P)-binding Rossmann-fold domains"/>
    <property type="match status" value="1"/>
</dbReference>